<dbReference type="EMBL" id="CP011307">
    <property type="protein sequence ID" value="ALP92989.1"/>
    <property type="molecule type" value="Genomic_DNA"/>
</dbReference>
<reference evidence="8" key="2">
    <citation type="submission" date="2015-04" db="EMBL/GenBank/DDBJ databases">
        <title>A butyrogenic pathway from the amino acid lysine in a human gut commensal.</title>
        <authorList>
            <person name="de Vos W.M."/>
            <person name="Bui N.T.P."/>
            <person name="Plugge C.M."/>
            <person name="Ritari J."/>
        </authorList>
    </citation>
    <scope>NUCLEOTIDE SEQUENCE [LARGE SCALE GENOMIC DNA]</scope>
    <source>
        <strain evidence="8">AF211</strain>
    </source>
</reference>
<evidence type="ECO:0000256" key="4">
    <source>
        <dbReference type="ARBA" id="ARBA00023235"/>
    </source>
</evidence>
<keyword evidence="8" id="KW-1185">Reference proteome</keyword>
<dbReference type="CDD" id="cd03677">
    <property type="entry name" value="MM_CoA_mutase_beta"/>
    <property type="match status" value="1"/>
</dbReference>
<comment type="cofactor">
    <cofactor evidence="1">
        <name>adenosylcob(III)alamin</name>
        <dbReference type="ChEBI" id="CHEBI:18408"/>
    </cofactor>
</comment>
<dbReference type="Gene3D" id="3.20.20.240">
    <property type="entry name" value="Methylmalonyl-CoA mutase"/>
    <property type="match status" value="1"/>
</dbReference>
<protein>
    <submittedName>
        <fullName evidence="7">Methylmalonyl-CoA mutase</fullName>
        <ecNumber evidence="7">5.4.99.2</ecNumber>
    </submittedName>
</protein>
<dbReference type="KEGG" id="ibu:IB211_00594c"/>
<evidence type="ECO:0000256" key="3">
    <source>
        <dbReference type="ARBA" id="ARBA00022628"/>
    </source>
</evidence>
<dbReference type="SUPFAM" id="SSF51703">
    <property type="entry name" value="Cobalamin (vitamin B12)-dependent enzymes"/>
    <property type="match status" value="1"/>
</dbReference>
<dbReference type="RefSeq" id="WP_058117046.1">
    <property type="nucleotide sequence ID" value="NZ_CP011307.1"/>
</dbReference>
<evidence type="ECO:0000256" key="5">
    <source>
        <dbReference type="ARBA" id="ARBA00023285"/>
    </source>
</evidence>
<dbReference type="SUPFAM" id="SSF52242">
    <property type="entry name" value="Cobalamin (vitamin B12)-binding domain"/>
    <property type="match status" value="1"/>
</dbReference>
<sequence>MADKVYPPVTFEEFQPTSYEVWKEEAVTSLKGGDFQKKLFTKTYEGITLQPIYTKADMEYIQETSTFPGREDYLRGAAAAGYIADRWDMAQAVEGATPTQANADILHELKKGATAVNLTIGRKGVVLECSDDVRALFAGVDLAKTPVYLDCGAAAQRTLSLLSLADIDLKALKGCVGGDPYGTLLADGRLPVTMEKLFDEMAESAKLGAGVRTVLVDGLVYANGGATAVQEVGACMATASAYISAMLERGIDPDAAAQSIQFRFALGANFFMEIAKLRAARMVYAQIAEAYGASEAARKLHVFARTSAFTKTVYDPYVNILRTTTEAFSGVVGGVDAMEVAPLDEPFGSSEELTRRIARNIQVMMQEEFHLTQPVDPAGGSWYVETLTAQLAESIWAYFQNIESKGGIESAILSGALQDDVAATLAQRFKNLDTRTDRAVGVNMYANVLEQKLDRPAAKAVPAPAGPAVITAKPIEAHRWTERYEALRAKTEAWMEKTGKTLDVFLANMGPIPQHKARADFAAGFFEVAHFNMLRNDGFPTVDACADAAVKSGAPVVVICSTDATYPEIVPELARKIKTAKPDTTVLLAGAPAPEYKDAYLEAGVEDFIHVKANCYDILSKIQSTKGVE</sequence>
<keyword evidence="5" id="KW-0170">Cobalt</keyword>
<dbReference type="Pfam" id="PF01642">
    <property type="entry name" value="MM_CoA_mutase"/>
    <property type="match status" value="2"/>
</dbReference>
<dbReference type="GO" id="GO:0005737">
    <property type="term" value="C:cytoplasm"/>
    <property type="evidence" value="ECO:0007669"/>
    <property type="project" value="TreeGrafter"/>
</dbReference>
<keyword evidence="3" id="KW-0846">Cobalamin</keyword>
<dbReference type="GO" id="GO:0046872">
    <property type="term" value="F:metal ion binding"/>
    <property type="evidence" value="ECO:0007669"/>
    <property type="project" value="InterPro"/>
</dbReference>
<dbReference type="GO" id="GO:0019678">
    <property type="term" value="P:propionate metabolic process, methylmalonyl pathway"/>
    <property type="evidence" value="ECO:0007669"/>
    <property type="project" value="TreeGrafter"/>
</dbReference>
<evidence type="ECO:0000313" key="7">
    <source>
        <dbReference type="EMBL" id="ALP92989.1"/>
    </source>
</evidence>
<dbReference type="EC" id="5.4.99.2" evidence="7"/>
<dbReference type="Gene3D" id="3.40.50.280">
    <property type="entry name" value="Cobalamin-binding domain"/>
    <property type="match status" value="1"/>
</dbReference>
<accession>A0A0S2W0W8</accession>
<feature type="domain" description="Methylmalonyl-CoA mutase alpha/beta chain catalytic" evidence="6">
    <location>
        <begin position="42"/>
        <end position="118"/>
    </location>
</feature>
<proteinExistence type="inferred from homology"/>
<comment type="similarity">
    <text evidence="2">Belongs to the methylmalonyl-CoA mutase family.</text>
</comment>
<evidence type="ECO:0000256" key="1">
    <source>
        <dbReference type="ARBA" id="ARBA00001922"/>
    </source>
</evidence>
<feature type="domain" description="Methylmalonyl-CoA mutase alpha/beta chain catalytic" evidence="6">
    <location>
        <begin position="119"/>
        <end position="453"/>
    </location>
</feature>
<name>A0A0S2W0W8_9FIRM</name>
<gene>
    <name evidence="7" type="ORF">IB211_00594c</name>
</gene>
<dbReference type="eggNOG" id="COG1884">
    <property type="taxonomic scope" value="Bacteria"/>
</dbReference>
<organism evidence="7 8">
    <name type="scientific">Intestinimonas butyriciproducens</name>
    <dbReference type="NCBI Taxonomy" id="1297617"/>
    <lineage>
        <taxon>Bacteria</taxon>
        <taxon>Bacillati</taxon>
        <taxon>Bacillota</taxon>
        <taxon>Clostridia</taxon>
        <taxon>Eubacteriales</taxon>
        <taxon>Intestinimonas</taxon>
    </lineage>
</organism>
<dbReference type="Proteomes" id="UP000064844">
    <property type="component" value="Chromosome"/>
</dbReference>
<dbReference type="GO" id="GO:0031419">
    <property type="term" value="F:cobalamin binding"/>
    <property type="evidence" value="ECO:0007669"/>
    <property type="project" value="UniProtKB-KW"/>
</dbReference>
<evidence type="ECO:0000313" key="8">
    <source>
        <dbReference type="Proteomes" id="UP000064844"/>
    </source>
</evidence>
<dbReference type="GO" id="GO:0004494">
    <property type="term" value="F:methylmalonyl-CoA mutase activity"/>
    <property type="evidence" value="ECO:0007669"/>
    <property type="project" value="UniProtKB-EC"/>
</dbReference>
<evidence type="ECO:0000259" key="6">
    <source>
        <dbReference type="Pfam" id="PF01642"/>
    </source>
</evidence>
<dbReference type="PANTHER" id="PTHR48101:SF4">
    <property type="entry name" value="METHYLMALONYL-COA MUTASE, MITOCHONDRIAL"/>
    <property type="match status" value="1"/>
</dbReference>
<dbReference type="PANTHER" id="PTHR48101">
    <property type="entry name" value="METHYLMALONYL-COA MUTASE, MITOCHONDRIAL-RELATED"/>
    <property type="match status" value="1"/>
</dbReference>
<reference evidence="7 8" key="1">
    <citation type="journal article" date="2015" name="Nat. Commun.">
        <title>Production of butyrate from lysine and the Amadori product fructoselysine by a human gut commensal.</title>
        <authorList>
            <person name="Bui T.P."/>
            <person name="Ritari J."/>
            <person name="Boeren S."/>
            <person name="de Waard P."/>
            <person name="Plugge C.M."/>
            <person name="de Vos W.M."/>
        </authorList>
    </citation>
    <scope>NUCLEOTIDE SEQUENCE [LARGE SCALE GENOMIC DNA]</scope>
    <source>
        <strain evidence="7 8">AF211</strain>
    </source>
</reference>
<evidence type="ECO:0000256" key="2">
    <source>
        <dbReference type="ARBA" id="ARBA00008465"/>
    </source>
</evidence>
<dbReference type="InterPro" id="IPR036724">
    <property type="entry name" value="Cobalamin-bd_sf"/>
</dbReference>
<dbReference type="InterPro" id="IPR016176">
    <property type="entry name" value="Cbl-dep_enz_cat"/>
</dbReference>
<dbReference type="InterPro" id="IPR006099">
    <property type="entry name" value="MeMalonylCoA_mutase_a/b_cat"/>
</dbReference>
<keyword evidence="4 7" id="KW-0413">Isomerase</keyword>
<dbReference type="AlphaFoldDB" id="A0A0S2W0W8"/>
<dbReference type="PATRIC" id="fig|1297617.4.peg.602"/>
<dbReference type="STRING" id="1297617.IB211_00594c"/>